<feature type="transmembrane region" description="Helical" evidence="1">
    <location>
        <begin position="66"/>
        <end position="85"/>
    </location>
</feature>
<feature type="transmembrane region" description="Helical" evidence="1">
    <location>
        <begin position="258"/>
        <end position="277"/>
    </location>
</feature>
<dbReference type="EMBL" id="SORF01000007">
    <property type="protein sequence ID" value="TDY46248.1"/>
    <property type="molecule type" value="Genomic_DNA"/>
</dbReference>
<evidence type="ECO:0000313" key="3">
    <source>
        <dbReference type="Proteomes" id="UP000294581"/>
    </source>
</evidence>
<keyword evidence="1" id="KW-1133">Transmembrane helix</keyword>
<feature type="transmembrane region" description="Helical" evidence="1">
    <location>
        <begin position="229"/>
        <end position="252"/>
    </location>
</feature>
<comment type="caution">
    <text evidence="2">The sequence shown here is derived from an EMBL/GenBank/DDBJ whole genome shotgun (WGS) entry which is preliminary data.</text>
</comment>
<accession>A0A4V3HEB6</accession>
<feature type="transmembrane region" description="Helical" evidence="1">
    <location>
        <begin position="105"/>
        <end position="125"/>
    </location>
</feature>
<dbReference type="InterPro" id="IPR032713">
    <property type="entry name" value="EmrE"/>
</dbReference>
<dbReference type="Proteomes" id="UP000294581">
    <property type="component" value="Unassembled WGS sequence"/>
</dbReference>
<keyword evidence="1" id="KW-0472">Membrane</keyword>
<reference evidence="2 3" key="1">
    <citation type="submission" date="2019-03" db="EMBL/GenBank/DDBJ databases">
        <title>Genomic Encyclopedia of Type Strains, Phase IV (KMG-IV): sequencing the most valuable type-strain genomes for metagenomic binning, comparative biology and taxonomic classification.</title>
        <authorList>
            <person name="Goeker M."/>
        </authorList>
    </citation>
    <scope>NUCLEOTIDE SEQUENCE [LARGE SCALE GENOMIC DNA]</scope>
    <source>
        <strain evidence="2 3">DSM 17974</strain>
    </source>
</reference>
<name>A0A4V3HEB6_9BACL</name>
<sequence>MVAWLAAGDGDFAVPISQERLFARMQAQQKTHIRIFRPMLLGILASLFFAVTFVFNEAMSLRGGPWFWSAALRYFFMLPCLIAVVSLRGGLSELLESIRHHGRQWLVWGTIGFGLFYAPLCFSSAYGPAWLVAGSWQITIVCGVLLTPWLSPRGSSGVRTRLPRRELVTSTVILLGVALMESAQSTHVRPGAWFAAFLPVVLAAIAYPLGNRKTMMMFSSSLDTYQRLLGMTIGSLPFWIALCAIGVPFAGWPSPSQVLGSLVVALSSGVIATALFFAATDMARNSPKWLAVVEATQAGEVLFTLFGQMLVLPGAAPTPAGYVGIAIVVAGLCVHSLQMGQFKQRVSPEAAARSVSLRVDGEPWDQ</sequence>
<protein>
    <submittedName>
        <fullName evidence="2">Putative multidrug resistance efflux transporter</fullName>
    </submittedName>
</protein>
<evidence type="ECO:0000256" key="1">
    <source>
        <dbReference type="SAM" id="Phobius"/>
    </source>
</evidence>
<dbReference type="AlphaFoldDB" id="A0A4V3HEB6"/>
<dbReference type="Pfam" id="PF13536">
    <property type="entry name" value="EmrE"/>
    <property type="match status" value="1"/>
</dbReference>
<dbReference type="RefSeq" id="WP_243835067.1">
    <property type="nucleotide sequence ID" value="NZ_SORF01000007.1"/>
</dbReference>
<gene>
    <name evidence="2" type="ORF">C7445_10722</name>
</gene>
<feature type="transmembrane region" description="Helical" evidence="1">
    <location>
        <begin position="319"/>
        <end position="337"/>
    </location>
</feature>
<feature type="transmembrane region" description="Helical" evidence="1">
    <location>
        <begin position="192"/>
        <end position="209"/>
    </location>
</feature>
<organism evidence="2 3">
    <name type="scientific">Alicyclobacillus sacchari</name>
    <dbReference type="NCBI Taxonomy" id="392010"/>
    <lineage>
        <taxon>Bacteria</taxon>
        <taxon>Bacillati</taxon>
        <taxon>Bacillota</taxon>
        <taxon>Bacilli</taxon>
        <taxon>Bacillales</taxon>
        <taxon>Alicyclobacillaceae</taxon>
        <taxon>Alicyclobacillus</taxon>
    </lineage>
</organism>
<keyword evidence="3" id="KW-1185">Reference proteome</keyword>
<feature type="transmembrane region" description="Helical" evidence="1">
    <location>
        <begin position="131"/>
        <end position="150"/>
    </location>
</feature>
<evidence type="ECO:0000313" key="2">
    <source>
        <dbReference type="EMBL" id="TDY46248.1"/>
    </source>
</evidence>
<proteinExistence type="predicted"/>
<feature type="transmembrane region" description="Helical" evidence="1">
    <location>
        <begin position="35"/>
        <end position="54"/>
    </location>
</feature>
<keyword evidence="1" id="KW-0812">Transmembrane</keyword>